<evidence type="ECO:0000256" key="4">
    <source>
        <dbReference type="ARBA" id="ARBA00022475"/>
    </source>
</evidence>
<dbReference type="SMART" id="SM00239">
    <property type="entry name" value="C2"/>
    <property type="match status" value="2"/>
</dbReference>
<evidence type="ECO:0000256" key="11">
    <source>
        <dbReference type="ARBA" id="ARBA00056580"/>
    </source>
</evidence>
<dbReference type="Proteomes" id="UP000308365">
    <property type="component" value="Unassembled WGS sequence"/>
</dbReference>
<dbReference type="PANTHER" id="PTHR10024:SF249">
    <property type="entry name" value="SYNAPTOTAGMIN-8"/>
    <property type="match status" value="1"/>
</dbReference>
<keyword evidence="10" id="KW-0968">Cytoplasmic vesicle</keyword>
<evidence type="ECO:0000313" key="16">
    <source>
        <dbReference type="EMBL" id="TKC34504.1"/>
    </source>
</evidence>
<dbReference type="GO" id="GO:0001786">
    <property type="term" value="F:phosphatidylserine binding"/>
    <property type="evidence" value="ECO:0007669"/>
    <property type="project" value="TreeGrafter"/>
</dbReference>
<feature type="domain" description="C2" evidence="15">
    <location>
        <begin position="351"/>
        <end position="464"/>
    </location>
</feature>
<evidence type="ECO:0000256" key="7">
    <source>
        <dbReference type="ARBA" id="ARBA00022968"/>
    </source>
</evidence>
<keyword evidence="4" id="KW-1003">Cell membrane</keyword>
<dbReference type="GO" id="GO:0030424">
    <property type="term" value="C:axon"/>
    <property type="evidence" value="ECO:0007669"/>
    <property type="project" value="TreeGrafter"/>
</dbReference>
<evidence type="ECO:0000256" key="10">
    <source>
        <dbReference type="ARBA" id="ARBA00023329"/>
    </source>
</evidence>
<name>A0A4U1EED9_MONMO</name>
<dbReference type="FunFam" id="2.60.40.150:FF:000176">
    <property type="entry name" value="Synaptotagmin 8"/>
    <property type="match status" value="1"/>
</dbReference>
<evidence type="ECO:0000256" key="2">
    <source>
        <dbReference type="ARBA" id="ARBA00004361"/>
    </source>
</evidence>
<dbReference type="FunFam" id="2.60.40.150:FF:000182">
    <property type="entry name" value="Synaptotagmin 8"/>
    <property type="match status" value="1"/>
</dbReference>
<comment type="similarity">
    <text evidence="3">Belongs to the synaptotagmin family.</text>
</comment>
<reference evidence="17" key="1">
    <citation type="journal article" date="2019" name="IScience">
        <title>Narwhal Genome Reveals Long-Term Low Genetic Diversity despite Current Large Abundance Size.</title>
        <authorList>
            <person name="Westbury M.V."/>
            <person name="Petersen B."/>
            <person name="Garde E."/>
            <person name="Heide-Jorgensen M.P."/>
            <person name="Lorenzen E.D."/>
        </authorList>
    </citation>
    <scope>NUCLEOTIDE SEQUENCE [LARGE SCALE GENOMIC DNA]</scope>
</reference>
<comment type="subunit">
    <text evidence="12">Homodimer or homooligomer. Homodimerization and homooligomerization do not depend on Ca(2+). Interacts with SYNCRIP isoform 2 C-terminus. Binds inositol 1,3,4,5-tetrakisphosphate (IP4). Binds to AP2 in a Ca(2+)-independent manner. Interacts with STX1A, STX1B and STX2; the interaction is Ca(2+)-dependent.</text>
</comment>
<dbReference type="Gene3D" id="2.60.40.150">
    <property type="entry name" value="C2 domain"/>
    <property type="match status" value="2"/>
</dbReference>
<dbReference type="GO" id="GO:0048488">
    <property type="term" value="P:synaptic vesicle endocytosis"/>
    <property type="evidence" value="ECO:0007669"/>
    <property type="project" value="TreeGrafter"/>
</dbReference>
<feature type="non-terminal residue" evidence="16">
    <location>
        <position position="1"/>
    </location>
</feature>
<dbReference type="GO" id="GO:0005509">
    <property type="term" value="F:calcium ion binding"/>
    <property type="evidence" value="ECO:0007669"/>
    <property type="project" value="TreeGrafter"/>
</dbReference>
<dbReference type="GO" id="GO:0000149">
    <property type="term" value="F:SNARE binding"/>
    <property type="evidence" value="ECO:0007669"/>
    <property type="project" value="TreeGrafter"/>
</dbReference>
<keyword evidence="9" id="KW-0472">Membrane</keyword>
<comment type="subcellular location">
    <subcellularLocation>
        <location evidence="2">Cell membrane</location>
        <topology evidence="2">Single-pass type III membrane protein</topology>
    </subcellularLocation>
    <subcellularLocation>
        <location evidence="1">Cytoplasmic vesicle</location>
        <location evidence="1">Secretory vesicle</location>
        <location evidence="1">Acrosome</location>
    </subcellularLocation>
</comment>
<dbReference type="GO" id="GO:0030276">
    <property type="term" value="F:clathrin binding"/>
    <property type="evidence" value="ECO:0007669"/>
    <property type="project" value="TreeGrafter"/>
</dbReference>
<keyword evidence="7" id="KW-0735">Signal-anchor</keyword>
<dbReference type="EMBL" id="RWIC01001844">
    <property type="protein sequence ID" value="TKC34504.1"/>
    <property type="molecule type" value="Genomic_DNA"/>
</dbReference>
<dbReference type="InterPro" id="IPR035892">
    <property type="entry name" value="C2_domain_sf"/>
</dbReference>
<protein>
    <recommendedName>
        <fullName evidence="13">Synaptotagmin-8</fullName>
    </recommendedName>
    <alternativeName>
        <fullName evidence="14">Synaptotagmin VIII</fullName>
    </alternativeName>
</protein>
<evidence type="ECO:0000256" key="1">
    <source>
        <dbReference type="ARBA" id="ARBA00004218"/>
    </source>
</evidence>
<evidence type="ECO:0000256" key="6">
    <source>
        <dbReference type="ARBA" id="ARBA00022737"/>
    </source>
</evidence>
<evidence type="ECO:0000256" key="5">
    <source>
        <dbReference type="ARBA" id="ARBA00022692"/>
    </source>
</evidence>
<evidence type="ECO:0000256" key="14">
    <source>
        <dbReference type="ARBA" id="ARBA00077279"/>
    </source>
</evidence>
<dbReference type="GO" id="GO:0005886">
    <property type="term" value="C:plasma membrane"/>
    <property type="evidence" value="ECO:0007669"/>
    <property type="project" value="UniProtKB-SubCell"/>
</dbReference>
<dbReference type="Pfam" id="PF00168">
    <property type="entry name" value="C2"/>
    <property type="match status" value="2"/>
</dbReference>
<feature type="domain" description="C2" evidence="15">
    <location>
        <begin position="215"/>
        <end position="334"/>
    </location>
</feature>
<comment type="function">
    <text evidence="11">Involved in the trafficking and exocytosis of secretory vesicles in non-neuronal tissues. Mediates Ca(2+)-regulation of exocytosis acrosomal reaction in sperm. May mediate Ca(2+)-regulation of exocytosis in insulin secreted cells.</text>
</comment>
<dbReference type="GO" id="GO:0001669">
    <property type="term" value="C:acrosomal vesicle"/>
    <property type="evidence" value="ECO:0007669"/>
    <property type="project" value="UniProtKB-SubCell"/>
</dbReference>
<evidence type="ECO:0000256" key="13">
    <source>
        <dbReference type="ARBA" id="ARBA00067958"/>
    </source>
</evidence>
<dbReference type="SUPFAM" id="SSF49562">
    <property type="entry name" value="C2 domain (Calcium/lipid-binding domain, CaLB)"/>
    <property type="match status" value="2"/>
</dbReference>
<dbReference type="GO" id="GO:0005544">
    <property type="term" value="F:calcium-dependent phospholipid binding"/>
    <property type="evidence" value="ECO:0007669"/>
    <property type="project" value="TreeGrafter"/>
</dbReference>
<evidence type="ECO:0000259" key="15">
    <source>
        <dbReference type="PROSITE" id="PS50004"/>
    </source>
</evidence>
<dbReference type="GO" id="GO:0048791">
    <property type="term" value="P:calcium ion-regulated exocytosis of neurotransmitter"/>
    <property type="evidence" value="ECO:0007669"/>
    <property type="project" value="TreeGrafter"/>
</dbReference>
<dbReference type="InterPro" id="IPR000008">
    <property type="entry name" value="C2_dom"/>
</dbReference>
<accession>A0A4U1EED9</accession>
<evidence type="ECO:0000256" key="8">
    <source>
        <dbReference type="ARBA" id="ARBA00022989"/>
    </source>
</evidence>
<organism evidence="16 17">
    <name type="scientific">Monodon monoceros</name>
    <name type="common">Narwhal</name>
    <name type="synonym">Ceratodon monodon</name>
    <dbReference type="NCBI Taxonomy" id="40151"/>
    <lineage>
        <taxon>Eukaryota</taxon>
        <taxon>Metazoa</taxon>
        <taxon>Chordata</taxon>
        <taxon>Craniata</taxon>
        <taxon>Vertebrata</taxon>
        <taxon>Euteleostomi</taxon>
        <taxon>Mammalia</taxon>
        <taxon>Eutheria</taxon>
        <taxon>Laurasiatheria</taxon>
        <taxon>Artiodactyla</taxon>
        <taxon>Whippomorpha</taxon>
        <taxon>Cetacea</taxon>
        <taxon>Odontoceti</taxon>
        <taxon>Monodontidae</taxon>
        <taxon>Monodon</taxon>
    </lineage>
</organism>
<dbReference type="GO" id="GO:0031045">
    <property type="term" value="C:dense core granule"/>
    <property type="evidence" value="ECO:0007669"/>
    <property type="project" value="TreeGrafter"/>
</dbReference>
<evidence type="ECO:0000313" key="17">
    <source>
        <dbReference type="Proteomes" id="UP000308365"/>
    </source>
</evidence>
<keyword evidence="6" id="KW-0677">Repeat</keyword>
<keyword evidence="8" id="KW-1133">Transmembrane helix</keyword>
<keyword evidence="5" id="KW-0812">Transmembrane</keyword>
<dbReference type="AlphaFoldDB" id="A0A4U1EED9"/>
<comment type="caution">
    <text evidence="16">The sequence shown here is derived from an EMBL/GenBank/DDBJ whole genome shotgun (WGS) entry which is preliminary data.</text>
</comment>
<gene>
    <name evidence="16" type="ORF">EI555_021367</name>
</gene>
<evidence type="ECO:0000256" key="12">
    <source>
        <dbReference type="ARBA" id="ARBA00064719"/>
    </source>
</evidence>
<dbReference type="GO" id="GO:0030672">
    <property type="term" value="C:synaptic vesicle membrane"/>
    <property type="evidence" value="ECO:0007669"/>
    <property type="project" value="TreeGrafter"/>
</dbReference>
<evidence type="ECO:0000256" key="3">
    <source>
        <dbReference type="ARBA" id="ARBA00006996"/>
    </source>
</evidence>
<dbReference type="PROSITE" id="PS50004">
    <property type="entry name" value="C2"/>
    <property type="match status" value="2"/>
</dbReference>
<sequence length="493" mass="53590">SRGLEAGRWRSWGQWSRRRHLVAVCQPEPSPPRGQGSPEGPRASPGFRAPHCLWLGPLCAVGSQASPCHQPPPGALYQLTWECPWEEGGQWPEGRLRHLARAPVGSTALPGLIPDLVARIPCEFWDLWKGSGDGLAGRVAAAVHGRLSGPSLCSPRPASRAPLGAHSHCGRGGRPRCVSCLLCACCCCRGRHRKEPRDEEAVGLGSARGTINMHLWECLQLSVEYDFGSQEIKVGLRQAADLRPRGPGGTADPYARVSLSPEAGCRHETKVHRGTLCPTFEETCSFHVPPVELPQAALRVQILDYKLFSQHELLGALSLPLGTVDPQPVLELWHPLGPPSTASPALPGPEQLGEVCFSLQYVPGSGRLTVVVLEARGLSPPYVKVQLVLNQRKWKKRKTSARKGMATPYFNETFTFLVPFSQIQSVALVLAVWAWGPQFQAKPVSKVLLGARASALRRHAGPCLSTQHRLQPAREVDRALALQPHLRLPLAGS</sequence>
<dbReference type="PANTHER" id="PTHR10024">
    <property type="entry name" value="SYNAPTOTAGMIN"/>
    <property type="match status" value="1"/>
</dbReference>
<evidence type="ECO:0000256" key="9">
    <source>
        <dbReference type="ARBA" id="ARBA00023136"/>
    </source>
</evidence>
<proteinExistence type="inferred from homology"/>